<gene>
    <name evidence="2" type="ORF">PM001_LOCUS25538</name>
</gene>
<dbReference type="EMBL" id="CAKLBY020000258">
    <property type="protein sequence ID" value="CAK7940388.1"/>
    <property type="molecule type" value="Genomic_DNA"/>
</dbReference>
<dbReference type="GO" id="GO:0005829">
    <property type="term" value="C:cytosol"/>
    <property type="evidence" value="ECO:0007669"/>
    <property type="project" value="TreeGrafter"/>
</dbReference>
<accession>A0AAV1V3Q5</accession>
<dbReference type="Pfam" id="PF00378">
    <property type="entry name" value="ECH_1"/>
    <property type="match status" value="1"/>
</dbReference>
<dbReference type="InterPro" id="IPR029045">
    <property type="entry name" value="ClpP/crotonase-like_dom_sf"/>
</dbReference>
<evidence type="ECO:0000313" key="2">
    <source>
        <dbReference type="EMBL" id="CAK7940388.1"/>
    </source>
</evidence>
<organism evidence="2 3">
    <name type="scientific">Peronospora matthiolae</name>
    <dbReference type="NCBI Taxonomy" id="2874970"/>
    <lineage>
        <taxon>Eukaryota</taxon>
        <taxon>Sar</taxon>
        <taxon>Stramenopiles</taxon>
        <taxon>Oomycota</taxon>
        <taxon>Peronosporomycetes</taxon>
        <taxon>Peronosporales</taxon>
        <taxon>Peronosporaceae</taxon>
        <taxon>Peronospora</taxon>
    </lineage>
</organism>
<sequence>MTNPQLFTFVTELAPNPDALVATCRKVLRRFHLSDDSVILHLPFLCSSSSAENVCATLPVELLALQKTALIEIHSPGARNALSGKMMAELADIVDMLESSEVQSKLNTVVIRGTNGWFCAGADLKVAQQELTSPEAGAAMGQLMTDTLMRFRRLPLVSIACIEGGAYGGGAELACACDFRMLETQAVIQFVQARIGVSPAWGGGVWLYKLVGRQATLRLLCTAEKVSAQRALELRLVDSVFDAAPDEAGAFIRTFVKPFDVFTPAVSHGAKRVINNVDDVSLDAALSREHDVFKSFWGGPANLEALRGALKGKET</sequence>
<protein>
    <recommendedName>
        <fullName evidence="4">Enoyl-CoA hydratase</fullName>
    </recommendedName>
</protein>
<name>A0AAV1V3Q5_9STRA</name>
<evidence type="ECO:0000256" key="1">
    <source>
        <dbReference type="ARBA" id="ARBA00023239"/>
    </source>
</evidence>
<dbReference type="SUPFAM" id="SSF52096">
    <property type="entry name" value="ClpP/crotonase"/>
    <property type="match status" value="1"/>
</dbReference>
<keyword evidence="1" id="KW-0456">Lyase</keyword>
<comment type="caution">
    <text evidence="2">The sequence shown here is derived from an EMBL/GenBank/DDBJ whole genome shotgun (WGS) entry which is preliminary data.</text>
</comment>
<evidence type="ECO:0008006" key="4">
    <source>
        <dbReference type="Google" id="ProtNLM"/>
    </source>
</evidence>
<dbReference type="PANTHER" id="PTHR11941">
    <property type="entry name" value="ENOYL-COA HYDRATASE-RELATED"/>
    <property type="match status" value="1"/>
</dbReference>
<dbReference type="Gene3D" id="3.90.226.10">
    <property type="entry name" value="2-enoyl-CoA Hydratase, Chain A, domain 1"/>
    <property type="match status" value="1"/>
</dbReference>
<proteinExistence type="predicted"/>
<dbReference type="InterPro" id="IPR001753">
    <property type="entry name" value="Enoyl-CoA_hydra/iso"/>
</dbReference>
<evidence type="ECO:0000313" key="3">
    <source>
        <dbReference type="Proteomes" id="UP001162060"/>
    </source>
</evidence>
<reference evidence="2" key="1">
    <citation type="submission" date="2024-01" db="EMBL/GenBank/DDBJ databases">
        <authorList>
            <person name="Webb A."/>
        </authorList>
    </citation>
    <scope>NUCLEOTIDE SEQUENCE</scope>
    <source>
        <strain evidence="2">Pm1</strain>
    </source>
</reference>
<dbReference type="GO" id="GO:0006635">
    <property type="term" value="P:fatty acid beta-oxidation"/>
    <property type="evidence" value="ECO:0007669"/>
    <property type="project" value="TreeGrafter"/>
</dbReference>
<dbReference type="PANTHER" id="PTHR11941:SF27">
    <property type="entry name" value="ETHYLMALONYL-COA DECARBOXYLASE"/>
    <property type="match status" value="1"/>
</dbReference>
<dbReference type="Proteomes" id="UP001162060">
    <property type="component" value="Unassembled WGS sequence"/>
</dbReference>
<dbReference type="FunFam" id="3.90.226.10:FF:000109">
    <property type="entry name" value="Enoyl-CoA hydratase, putative"/>
    <property type="match status" value="1"/>
</dbReference>
<dbReference type="GO" id="GO:0016829">
    <property type="term" value="F:lyase activity"/>
    <property type="evidence" value="ECO:0007669"/>
    <property type="project" value="UniProtKB-KW"/>
</dbReference>
<dbReference type="AlphaFoldDB" id="A0AAV1V3Q5"/>
<dbReference type="CDD" id="cd06558">
    <property type="entry name" value="crotonase-like"/>
    <property type="match status" value="1"/>
</dbReference>